<keyword evidence="1" id="KW-0808">Transferase</keyword>
<proteinExistence type="predicted"/>
<dbReference type="AlphaFoldDB" id="A0A5A7Q9V5"/>
<dbReference type="EMBL" id="BKCP01006217">
    <property type="protein sequence ID" value="GER41960.1"/>
    <property type="molecule type" value="Genomic_DNA"/>
</dbReference>
<comment type="caution">
    <text evidence="1">The sequence shown here is derived from an EMBL/GenBank/DDBJ whole genome shotgun (WGS) entry which is preliminary data.</text>
</comment>
<keyword evidence="2" id="KW-1185">Reference proteome</keyword>
<name>A0A5A7Q9V5_STRAF</name>
<reference evidence="2" key="1">
    <citation type="journal article" date="2019" name="Curr. Biol.">
        <title>Genome Sequence of Striga asiatica Provides Insight into the Evolution of Plant Parasitism.</title>
        <authorList>
            <person name="Yoshida S."/>
            <person name="Kim S."/>
            <person name="Wafula E.K."/>
            <person name="Tanskanen J."/>
            <person name="Kim Y.M."/>
            <person name="Honaas L."/>
            <person name="Yang Z."/>
            <person name="Spallek T."/>
            <person name="Conn C.E."/>
            <person name="Ichihashi Y."/>
            <person name="Cheong K."/>
            <person name="Cui S."/>
            <person name="Der J.P."/>
            <person name="Gundlach H."/>
            <person name="Jiao Y."/>
            <person name="Hori C."/>
            <person name="Ishida J.K."/>
            <person name="Kasahara H."/>
            <person name="Kiba T."/>
            <person name="Kim M.S."/>
            <person name="Koo N."/>
            <person name="Laohavisit A."/>
            <person name="Lee Y.H."/>
            <person name="Lumba S."/>
            <person name="McCourt P."/>
            <person name="Mortimer J.C."/>
            <person name="Mutuku J.M."/>
            <person name="Nomura T."/>
            <person name="Sasaki-Sekimoto Y."/>
            <person name="Seto Y."/>
            <person name="Wang Y."/>
            <person name="Wakatake T."/>
            <person name="Sakakibara H."/>
            <person name="Demura T."/>
            <person name="Yamaguchi S."/>
            <person name="Yoneyama K."/>
            <person name="Manabe R.I."/>
            <person name="Nelson D.C."/>
            <person name="Schulman A.H."/>
            <person name="Timko M.P."/>
            <person name="dePamphilis C.W."/>
            <person name="Choi D."/>
            <person name="Shirasu K."/>
        </authorList>
    </citation>
    <scope>NUCLEOTIDE SEQUENCE [LARGE SCALE GENOMIC DNA]</scope>
    <source>
        <strain evidence="2">cv. UVA1</strain>
    </source>
</reference>
<dbReference type="Proteomes" id="UP000325081">
    <property type="component" value="Unassembled WGS sequence"/>
</dbReference>
<evidence type="ECO:0000313" key="1">
    <source>
        <dbReference type="EMBL" id="GER41960.1"/>
    </source>
</evidence>
<accession>A0A5A7Q9V5</accession>
<evidence type="ECO:0000313" key="2">
    <source>
        <dbReference type="Proteomes" id="UP000325081"/>
    </source>
</evidence>
<gene>
    <name evidence="1" type="ORF">STAS_18715</name>
</gene>
<dbReference type="GO" id="GO:0016740">
    <property type="term" value="F:transferase activity"/>
    <property type="evidence" value="ECO:0007669"/>
    <property type="project" value="UniProtKB-KW"/>
</dbReference>
<organism evidence="1 2">
    <name type="scientific">Striga asiatica</name>
    <name type="common">Asiatic witchweed</name>
    <name type="synonym">Buchnera asiatica</name>
    <dbReference type="NCBI Taxonomy" id="4170"/>
    <lineage>
        <taxon>Eukaryota</taxon>
        <taxon>Viridiplantae</taxon>
        <taxon>Streptophyta</taxon>
        <taxon>Embryophyta</taxon>
        <taxon>Tracheophyta</taxon>
        <taxon>Spermatophyta</taxon>
        <taxon>Magnoliopsida</taxon>
        <taxon>eudicotyledons</taxon>
        <taxon>Gunneridae</taxon>
        <taxon>Pentapetalae</taxon>
        <taxon>asterids</taxon>
        <taxon>lamiids</taxon>
        <taxon>Lamiales</taxon>
        <taxon>Orobanchaceae</taxon>
        <taxon>Buchnereae</taxon>
        <taxon>Striga</taxon>
    </lineage>
</organism>
<protein>
    <submittedName>
        <fullName evidence="1">Stabilizer of iron transporter SufD /Polynucleotidyl transferase</fullName>
    </submittedName>
</protein>
<sequence length="227" mass="25780">MSIRPTKTNGSIIISILINLACNCLPNLLSANAAHALRALGNVNTFGFTPDLCIRSKDAKAWSFRNITKNINCIFKIAHFCVHINQRIQRELITFITKLYKIAMNLLPLIDISKPRCSVQHSRQAVLIRPNSTTNHLPKQTHCLTKKICPSFFVSEQALSTLGKAYSLHLTSRDRISRKERMASFPSPFWTYPETSEDQETKSGSGLSSIKFRAWPKNLHFAYRFTK</sequence>